<dbReference type="STRING" id="42251.A0A2T6ZPJ6"/>
<name>A0A2T6ZPJ6_TUBBO</name>
<gene>
    <name evidence="2" type="ORF">B9Z19DRAFT_1101878</name>
</gene>
<dbReference type="OrthoDB" id="160374at2759"/>
<accession>A0A2T6ZPJ6</accession>
<comment type="caution">
    <text evidence="2">The sequence shown here is derived from an EMBL/GenBank/DDBJ whole genome shotgun (WGS) entry which is preliminary data.</text>
</comment>
<proteinExistence type="predicted"/>
<reference evidence="2 3" key="1">
    <citation type="submission" date="2017-04" db="EMBL/GenBank/DDBJ databases">
        <title>Draft genome sequence of Tuber borchii Vittad., a whitish edible truffle.</title>
        <authorList>
            <consortium name="DOE Joint Genome Institute"/>
            <person name="Murat C."/>
            <person name="Kuo A."/>
            <person name="Barry K.W."/>
            <person name="Clum A."/>
            <person name="Dockter R.B."/>
            <person name="Fauchery L."/>
            <person name="Iotti M."/>
            <person name="Kohler A."/>
            <person name="Labutti K."/>
            <person name="Lindquist E.A."/>
            <person name="Lipzen A."/>
            <person name="Ohm R.A."/>
            <person name="Wang M."/>
            <person name="Grigoriev I.V."/>
            <person name="Zambonelli A."/>
            <person name="Martin F.M."/>
        </authorList>
    </citation>
    <scope>NUCLEOTIDE SEQUENCE [LARGE SCALE GENOMIC DNA]</scope>
    <source>
        <strain evidence="2 3">Tbo3840</strain>
    </source>
</reference>
<evidence type="ECO:0000313" key="2">
    <source>
        <dbReference type="EMBL" id="PUU77402.1"/>
    </source>
</evidence>
<dbReference type="Proteomes" id="UP000244722">
    <property type="component" value="Unassembled WGS sequence"/>
</dbReference>
<organism evidence="2 3">
    <name type="scientific">Tuber borchii</name>
    <name type="common">White truffle</name>
    <dbReference type="NCBI Taxonomy" id="42251"/>
    <lineage>
        <taxon>Eukaryota</taxon>
        <taxon>Fungi</taxon>
        <taxon>Dikarya</taxon>
        <taxon>Ascomycota</taxon>
        <taxon>Pezizomycotina</taxon>
        <taxon>Pezizomycetes</taxon>
        <taxon>Pezizales</taxon>
        <taxon>Tuberaceae</taxon>
        <taxon>Tuber</taxon>
    </lineage>
</organism>
<dbReference type="AlphaFoldDB" id="A0A2T6ZPJ6"/>
<sequence>MPTPLTQPPTLNSTVEITKYLRSRDAPLPSLLSFAEKVLQDNKVFFPRKEEWLLEWLVQRLGEKGDGSAAARCSPKFWGMLLKLLRTSSHTSVAMILKKHSFLQAVGKTLSEGKALPAMVEGDGLEDEDAMDIDSGESYHTPREEPTSVESSVTEESFSAADDKVEASLWRLLPGVYNVLSYLQEQASSGLRSDSGVVAALRGTPEFGAQILGSYFEACMVLLEAGKTVSEEWTQSVLNVWKSCIWGNPNSKKASSPSFLPSNQSFQPPQPTLQLYLEELLLEFIFTPEIIFSSTPGKPSKASSKELMALMEPLKSQTNGRIQLLRLAIRPQLRRSKPDIETVEALVQAIIPLSYARTSPEIFTDLLELLVENGVNLSSETLSLIVDETSGLASGRMQNVKWRLIDLALKLDFDIFLGRSNQRRGDNLIHAIGHAGVDDNNDQILKTLEALIESYAKARNLGGFIEIWAKELQSRAALWESDAVARMVGDRLEKNLSAFQIEKIFKEACGAGSDLKWVLIDVLLRGVRTEATEAKIKKYLPKVVNTAETSASGWRRWRVLLRVIQIDKAAVDQGFIQRVKPSVKEEVDPRETLFFKEFQIALSGGNGVSPPEDALAVALPSTSGARWTGSVKDISNQNLCLALNTGYINNWLESIEHIGSLPAKEEFIDRFFDMALHSKDNEKSLITARGLWLGMLADEEFFELPTLKGEYLIRFS</sequence>
<feature type="region of interest" description="Disordered" evidence="1">
    <location>
        <begin position="129"/>
        <end position="155"/>
    </location>
</feature>
<evidence type="ECO:0000256" key="1">
    <source>
        <dbReference type="SAM" id="MobiDB-lite"/>
    </source>
</evidence>
<evidence type="ECO:0000313" key="3">
    <source>
        <dbReference type="Proteomes" id="UP000244722"/>
    </source>
</evidence>
<protein>
    <submittedName>
        <fullName evidence="2">Uncharacterized protein</fullName>
    </submittedName>
</protein>
<dbReference type="EMBL" id="NESQ01000154">
    <property type="protein sequence ID" value="PUU77402.1"/>
    <property type="molecule type" value="Genomic_DNA"/>
</dbReference>
<keyword evidence="3" id="KW-1185">Reference proteome</keyword>